<dbReference type="EMBL" id="VUOB01000202">
    <property type="protein sequence ID" value="KAA2244175.1"/>
    <property type="molecule type" value="Genomic_DNA"/>
</dbReference>
<feature type="chain" id="PRO_5039413697" evidence="2">
    <location>
        <begin position="17"/>
        <end position="143"/>
    </location>
</feature>
<dbReference type="Proteomes" id="UP000323454">
    <property type="component" value="Unassembled WGS sequence"/>
</dbReference>
<reference evidence="3 4" key="1">
    <citation type="submission" date="2019-09" db="EMBL/GenBank/DDBJ databases">
        <title>Goodfellowia gen. nov., a new genus of the Pseudonocardineae related to Actinoalloteichus, containing Goodfellowia coeruleoviolacea gen. nov., comb. nov. gen. nov., comb. nov.</title>
        <authorList>
            <person name="Labeda D."/>
        </authorList>
    </citation>
    <scope>NUCLEOTIDE SEQUENCE [LARGE SCALE GENOMIC DNA]</scope>
    <source>
        <strain evidence="3 4">AN110305</strain>
    </source>
</reference>
<name>A0A5B2VYU5_9PSEU</name>
<keyword evidence="1" id="KW-0812">Transmembrane</keyword>
<keyword evidence="1" id="KW-1133">Transmembrane helix</keyword>
<proteinExistence type="predicted"/>
<evidence type="ECO:0000256" key="1">
    <source>
        <dbReference type="SAM" id="Phobius"/>
    </source>
</evidence>
<organism evidence="3 4">
    <name type="scientific">Solihabitans fulvus</name>
    <dbReference type="NCBI Taxonomy" id="1892852"/>
    <lineage>
        <taxon>Bacteria</taxon>
        <taxon>Bacillati</taxon>
        <taxon>Actinomycetota</taxon>
        <taxon>Actinomycetes</taxon>
        <taxon>Pseudonocardiales</taxon>
        <taxon>Pseudonocardiaceae</taxon>
        <taxon>Solihabitans</taxon>
    </lineage>
</organism>
<evidence type="ECO:0000256" key="2">
    <source>
        <dbReference type="SAM" id="SignalP"/>
    </source>
</evidence>
<feature type="signal peptide" evidence="2">
    <location>
        <begin position="1"/>
        <end position="16"/>
    </location>
</feature>
<evidence type="ECO:0000313" key="4">
    <source>
        <dbReference type="Proteomes" id="UP000323454"/>
    </source>
</evidence>
<keyword evidence="4" id="KW-1185">Reference proteome</keyword>
<comment type="caution">
    <text evidence="3">The sequence shown here is derived from an EMBL/GenBank/DDBJ whole genome shotgun (WGS) entry which is preliminary data.</text>
</comment>
<dbReference type="AlphaFoldDB" id="A0A5B2VYU5"/>
<reference evidence="3 4" key="2">
    <citation type="submission" date="2019-09" db="EMBL/GenBank/DDBJ databases">
        <authorList>
            <person name="Jin C."/>
        </authorList>
    </citation>
    <scope>NUCLEOTIDE SEQUENCE [LARGE SCALE GENOMIC DNA]</scope>
    <source>
        <strain evidence="3 4">AN110305</strain>
    </source>
</reference>
<feature type="non-terminal residue" evidence="3">
    <location>
        <position position="143"/>
    </location>
</feature>
<gene>
    <name evidence="3" type="ORF">F0L68_41295</name>
</gene>
<keyword evidence="1" id="KW-0472">Membrane</keyword>
<feature type="transmembrane region" description="Helical" evidence="1">
    <location>
        <begin position="53"/>
        <end position="77"/>
    </location>
</feature>
<protein>
    <submittedName>
        <fullName evidence="3">ABC transporter permease</fullName>
    </submittedName>
</protein>
<evidence type="ECO:0000313" key="3">
    <source>
        <dbReference type="EMBL" id="KAA2244175.1"/>
    </source>
</evidence>
<keyword evidence="2" id="KW-0732">Signal</keyword>
<sequence>MWSVLFALTASSPASATVGLYPTPSSRGEPAGTFNSTPALVALYGRIYDPTSLGALAMLKLSALGAALVAVLGYIVVVRHTRAEEESGRLELLGATVVGRRAPLTAALIVAAGTDLVLGLLTALGQNGAGLPVTGAGPDGLCW</sequence>
<accession>A0A5B2VYU5</accession>